<feature type="compositionally biased region" description="Basic and acidic residues" evidence="1">
    <location>
        <begin position="11"/>
        <end position="28"/>
    </location>
</feature>
<dbReference type="HOGENOM" id="CLU_2251609_0_0_1"/>
<name>H0H1L1_SACCK</name>
<feature type="transmembrane region" description="Helical" evidence="2">
    <location>
        <begin position="52"/>
        <end position="71"/>
    </location>
</feature>
<protein>
    <submittedName>
        <fullName evidence="3">Uncharacterized protein</fullName>
    </submittedName>
</protein>
<accession>H0H1L1</accession>
<gene>
    <name evidence="3" type="ORF">VIN7_10156</name>
</gene>
<evidence type="ECO:0000313" key="4">
    <source>
        <dbReference type="Proteomes" id="UP000009009"/>
    </source>
</evidence>
<proteinExistence type="predicted"/>
<dbReference type="EMBL" id="AGVY01000370">
    <property type="protein sequence ID" value="EHN00054.1"/>
    <property type="molecule type" value="Genomic_DNA"/>
</dbReference>
<keyword evidence="2" id="KW-1133">Transmembrane helix</keyword>
<comment type="caution">
    <text evidence="3">The sequence shown here is derived from an EMBL/GenBank/DDBJ whole genome shotgun (WGS) entry which is preliminary data.</text>
</comment>
<dbReference type="AlphaFoldDB" id="H0H1L1"/>
<keyword evidence="2" id="KW-0812">Transmembrane</keyword>
<reference evidence="3 4" key="1">
    <citation type="journal article" date="2012" name="FEMS Yeast Res.">
        <title>The genome sequence of the wine yeast VIN7 reveals an allotriploid hybrid genome with Saccharomyces cerevisiae and Saccharomyces kudriavzevii origins.</title>
        <authorList>
            <person name="Borneman A.R."/>
            <person name="Desany B.A."/>
            <person name="Riches D."/>
            <person name="Affourtit J.P."/>
            <person name="Forgan A.H."/>
            <person name="Pretorius I.S."/>
            <person name="Egholm M."/>
            <person name="Chambers P.J."/>
        </authorList>
    </citation>
    <scope>NUCLEOTIDE SEQUENCE [LARGE SCALE GENOMIC DNA]</scope>
    <source>
        <strain evidence="3 4">VIN7</strain>
    </source>
</reference>
<feature type="region of interest" description="Disordered" evidence="1">
    <location>
        <begin position="1"/>
        <end position="39"/>
    </location>
</feature>
<keyword evidence="4" id="KW-1185">Reference proteome</keyword>
<keyword evidence="2" id="KW-0472">Membrane</keyword>
<sequence length="104" mass="12327">MRHLQNQTKIKKIDIANKKTRQKKEDRKKQPKKTKKTAHQEKVINYDAQSSYIFYLILPMISTFIPLYTLMTRGSSPSKHKDMTRFPPSNGHVCQKKQQKSDFF</sequence>
<organism evidence="3 4">
    <name type="scientific">Saccharomyces cerevisiae x Saccharomyces kudriavzevii (strain VIN7)</name>
    <name type="common">Yeast</name>
    <dbReference type="NCBI Taxonomy" id="1095631"/>
    <lineage>
        <taxon>Eukaryota</taxon>
        <taxon>Fungi</taxon>
        <taxon>Dikarya</taxon>
        <taxon>Ascomycota</taxon>
        <taxon>Saccharomycotina</taxon>
        <taxon>Saccharomycetes</taxon>
        <taxon>Saccharomycetales</taxon>
        <taxon>Saccharomycetaceae</taxon>
        <taxon>Saccharomyces</taxon>
    </lineage>
</organism>
<feature type="region of interest" description="Disordered" evidence="1">
    <location>
        <begin position="75"/>
        <end position="104"/>
    </location>
</feature>
<evidence type="ECO:0000313" key="3">
    <source>
        <dbReference type="EMBL" id="EHN00054.1"/>
    </source>
</evidence>
<evidence type="ECO:0000256" key="1">
    <source>
        <dbReference type="SAM" id="MobiDB-lite"/>
    </source>
</evidence>
<dbReference type="Proteomes" id="UP000009009">
    <property type="component" value="Unassembled WGS sequence"/>
</dbReference>
<evidence type="ECO:0000256" key="2">
    <source>
        <dbReference type="SAM" id="Phobius"/>
    </source>
</evidence>